<proteinExistence type="predicted"/>
<evidence type="ECO:0000313" key="2">
    <source>
        <dbReference type="EMBL" id="CAL4126211.1"/>
    </source>
</evidence>
<feature type="non-terminal residue" evidence="2">
    <location>
        <position position="1"/>
    </location>
</feature>
<organism evidence="2 3">
    <name type="scientific">Meganyctiphanes norvegica</name>
    <name type="common">Northern krill</name>
    <name type="synonym">Thysanopoda norvegica</name>
    <dbReference type="NCBI Taxonomy" id="48144"/>
    <lineage>
        <taxon>Eukaryota</taxon>
        <taxon>Metazoa</taxon>
        <taxon>Ecdysozoa</taxon>
        <taxon>Arthropoda</taxon>
        <taxon>Crustacea</taxon>
        <taxon>Multicrustacea</taxon>
        <taxon>Malacostraca</taxon>
        <taxon>Eumalacostraca</taxon>
        <taxon>Eucarida</taxon>
        <taxon>Euphausiacea</taxon>
        <taxon>Euphausiidae</taxon>
        <taxon>Meganyctiphanes</taxon>
    </lineage>
</organism>
<dbReference type="AlphaFoldDB" id="A0AAV2RHZ5"/>
<feature type="non-terminal residue" evidence="2">
    <location>
        <position position="132"/>
    </location>
</feature>
<evidence type="ECO:0000256" key="1">
    <source>
        <dbReference type="SAM" id="MobiDB-lite"/>
    </source>
</evidence>
<evidence type="ECO:0000313" key="3">
    <source>
        <dbReference type="Proteomes" id="UP001497623"/>
    </source>
</evidence>
<sequence>QVGTTGKKDNSSCPGHCRLKCLGQESENTSIGRKICIGKKICCTATAGEPMKGKIKQMNGKKIKVEKTISKKKQTIKESIESKKETKKAKQHSEIKRKSRIREKNKQKGKEKVGKGNNKRKVAILSNKAPGK</sequence>
<name>A0AAV2RHZ5_MEGNR</name>
<accession>A0AAV2RHZ5</accession>
<evidence type="ECO:0008006" key="4">
    <source>
        <dbReference type="Google" id="ProtNLM"/>
    </source>
</evidence>
<comment type="caution">
    <text evidence="2">The sequence shown here is derived from an EMBL/GenBank/DDBJ whole genome shotgun (WGS) entry which is preliminary data.</text>
</comment>
<reference evidence="2 3" key="1">
    <citation type="submission" date="2024-05" db="EMBL/GenBank/DDBJ databases">
        <authorList>
            <person name="Wallberg A."/>
        </authorList>
    </citation>
    <scope>NUCLEOTIDE SEQUENCE [LARGE SCALE GENOMIC DNA]</scope>
</reference>
<protein>
    <recommendedName>
        <fullName evidence="4">Beta-defensin</fullName>
    </recommendedName>
</protein>
<feature type="compositionally biased region" description="Basic and acidic residues" evidence="1">
    <location>
        <begin position="91"/>
        <end position="114"/>
    </location>
</feature>
<feature type="compositionally biased region" description="Basic and acidic residues" evidence="1">
    <location>
        <begin position="72"/>
        <end position="84"/>
    </location>
</feature>
<dbReference type="Proteomes" id="UP001497623">
    <property type="component" value="Unassembled WGS sequence"/>
</dbReference>
<keyword evidence="3" id="KW-1185">Reference proteome</keyword>
<dbReference type="EMBL" id="CAXKWB010024364">
    <property type="protein sequence ID" value="CAL4126211.1"/>
    <property type="molecule type" value="Genomic_DNA"/>
</dbReference>
<feature type="region of interest" description="Disordered" evidence="1">
    <location>
        <begin position="72"/>
        <end position="132"/>
    </location>
</feature>
<gene>
    <name evidence="2" type="ORF">MNOR_LOCUS25476</name>
</gene>